<sequence>MSNIIVKYRGQELEMNPGWVHDIMFLLVREFERNPDVIEKYSLQEIIKDYKYFYSIPGDAFYDPTDFDCIFNDNPDRHSLFLITLGLIKESLLSDDNYLTLQDIEGTVDIGTKFVGDKIDKEKLIKKIEAIEDLLNNRNA</sequence>
<dbReference type="EMBL" id="JAUKPO010000088">
    <property type="protein sequence ID" value="MDO1451760.1"/>
    <property type="molecule type" value="Genomic_DNA"/>
</dbReference>
<comment type="caution">
    <text evidence="1">The sequence shown here is derived from an EMBL/GenBank/DDBJ whole genome shotgun (WGS) entry which is preliminary data.</text>
</comment>
<name>A0ABT8RI48_9BACT</name>
<dbReference type="RefSeq" id="WP_302042557.1">
    <property type="nucleotide sequence ID" value="NZ_JAUKPO010000088.1"/>
</dbReference>
<protein>
    <recommendedName>
        <fullName evidence="3">HEPN domain-containing protein</fullName>
    </recommendedName>
</protein>
<evidence type="ECO:0008006" key="3">
    <source>
        <dbReference type="Google" id="ProtNLM"/>
    </source>
</evidence>
<evidence type="ECO:0000313" key="2">
    <source>
        <dbReference type="Proteomes" id="UP001168528"/>
    </source>
</evidence>
<gene>
    <name evidence="1" type="ORF">Q0590_36135</name>
</gene>
<reference evidence="1" key="1">
    <citation type="submission" date="2023-07" db="EMBL/GenBank/DDBJ databases">
        <title>The genome sequence of Rhodocytophaga aerolata KACC 12507.</title>
        <authorList>
            <person name="Zhang X."/>
        </authorList>
    </citation>
    <scope>NUCLEOTIDE SEQUENCE</scope>
    <source>
        <strain evidence="1">KACC 12507</strain>
    </source>
</reference>
<accession>A0ABT8RI48</accession>
<organism evidence="1 2">
    <name type="scientific">Rhodocytophaga aerolata</name>
    <dbReference type="NCBI Taxonomy" id="455078"/>
    <lineage>
        <taxon>Bacteria</taxon>
        <taxon>Pseudomonadati</taxon>
        <taxon>Bacteroidota</taxon>
        <taxon>Cytophagia</taxon>
        <taxon>Cytophagales</taxon>
        <taxon>Rhodocytophagaceae</taxon>
        <taxon>Rhodocytophaga</taxon>
    </lineage>
</organism>
<keyword evidence="2" id="KW-1185">Reference proteome</keyword>
<evidence type="ECO:0000313" key="1">
    <source>
        <dbReference type="EMBL" id="MDO1451760.1"/>
    </source>
</evidence>
<dbReference type="Proteomes" id="UP001168528">
    <property type="component" value="Unassembled WGS sequence"/>
</dbReference>
<proteinExistence type="predicted"/>